<evidence type="ECO:0000313" key="2">
    <source>
        <dbReference type="WBParaSite" id="HCON_00050300-00001"/>
    </source>
</evidence>
<protein>
    <submittedName>
        <fullName evidence="2">Uncharacterized protein</fullName>
    </submittedName>
</protein>
<evidence type="ECO:0000313" key="1">
    <source>
        <dbReference type="Proteomes" id="UP000025227"/>
    </source>
</evidence>
<dbReference type="WBParaSite" id="HCON_00050300-00001">
    <property type="protein sequence ID" value="HCON_00050300-00001"/>
    <property type="gene ID" value="HCON_00050300"/>
</dbReference>
<sequence>MDQYNEVYRDQLKQGIVELAGDNDSREASQVRYILHQPVLTLQKEITKLRIFFDASAHYKSSPSLNDVLHRGPAILPVSTIWPPASYADWSYSLYV</sequence>
<dbReference type="OMA" id="ECYDEYS"/>
<keyword evidence="1" id="KW-1185">Reference proteome</keyword>
<dbReference type="OrthoDB" id="5920525at2759"/>
<proteinExistence type="predicted"/>
<dbReference type="AlphaFoldDB" id="A0A7I5E7L2"/>
<dbReference type="Proteomes" id="UP000025227">
    <property type="component" value="Unplaced"/>
</dbReference>
<reference evidence="2" key="1">
    <citation type="submission" date="2020-12" db="UniProtKB">
        <authorList>
            <consortium name="WormBaseParasite"/>
        </authorList>
    </citation>
    <scope>IDENTIFICATION</scope>
    <source>
        <strain evidence="2">MHco3</strain>
    </source>
</reference>
<accession>A0A7I5E7L2</accession>
<organism evidence="1 2">
    <name type="scientific">Haemonchus contortus</name>
    <name type="common">Barber pole worm</name>
    <dbReference type="NCBI Taxonomy" id="6289"/>
    <lineage>
        <taxon>Eukaryota</taxon>
        <taxon>Metazoa</taxon>
        <taxon>Ecdysozoa</taxon>
        <taxon>Nematoda</taxon>
        <taxon>Chromadorea</taxon>
        <taxon>Rhabditida</taxon>
        <taxon>Rhabditina</taxon>
        <taxon>Rhabditomorpha</taxon>
        <taxon>Strongyloidea</taxon>
        <taxon>Trichostrongylidae</taxon>
        <taxon>Haemonchus</taxon>
    </lineage>
</organism>
<name>A0A7I5E7L2_HAECO</name>